<accession>A0A4Z1EA35</accession>
<evidence type="ECO:0000313" key="8">
    <source>
        <dbReference type="EMBL" id="TGO09016.1"/>
    </source>
</evidence>
<organism evidence="8 10">
    <name type="scientific">Botrytis tulipae</name>
    <dbReference type="NCBI Taxonomy" id="87230"/>
    <lineage>
        <taxon>Eukaryota</taxon>
        <taxon>Fungi</taxon>
        <taxon>Dikarya</taxon>
        <taxon>Ascomycota</taxon>
        <taxon>Pezizomycotina</taxon>
        <taxon>Leotiomycetes</taxon>
        <taxon>Helotiales</taxon>
        <taxon>Sclerotiniaceae</taxon>
        <taxon>Botrytis</taxon>
    </lineage>
</organism>
<dbReference type="GO" id="GO:0016787">
    <property type="term" value="F:hydrolase activity"/>
    <property type="evidence" value="ECO:0007669"/>
    <property type="project" value="UniProtKB-KW"/>
</dbReference>
<dbReference type="EMBL" id="PQXH01000182">
    <property type="protein sequence ID" value="TGO09016.1"/>
    <property type="molecule type" value="Genomic_DNA"/>
</dbReference>
<keyword evidence="4" id="KW-0255">Endonuclease</keyword>
<evidence type="ECO:0000256" key="1">
    <source>
        <dbReference type="ARBA" id="ARBA00022679"/>
    </source>
</evidence>
<dbReference type="Pfam" id="PF17917">
    <property type="entry name" value="RT_RNaseH"/>
    <property type="match status" value="1"/>
</dbReference>
<keyword evidence="1" id="KW-0808">Transferase</keyword>
<reference evidence="8 10" key="1">
    <citation type="submission" date="2017-12" db="EMBL/GenBank/DDBJ databases">
        <title>Comparative genomics of Botrytis spp.</title>
        <authorList>
            <person name="Valero-Jimenez C.A."/>
            <person name="Tapia P."/>
            <person name="Veloso J."/>
            <person name="Silva-Moreno E."/>
            <person name="Staats M."/>
            <person name="Valdes J.H."/>
            <person name="Van Kan J.A.L."/>
        </authorList>
    </citation>
    <scope>NUCLEOTIDE SEQUENCE [LARGE SCALE GENOMIC DNA]</scope>
    <source>
        <strain evidence="8 10">Bt9001</strain>
    </source>
</reference>
<keyword evidence="6" id="KW-0695">RNA-directed DNA polymerase</keyword>
<dbReference type="InterPro" id="IPR041373">
    <property type="entry name" value="RT_RNaseH"/>
</dbReference>
<evidence type="ECO:0000256" key="5">
    <source>
        <dbReference type="ARBA" id="ARBA00022801"/>
    </source>
</evidence>
<dbReference type="AlphaFoldDB" id="A0A4Z1EA35"/>
<dbReference type="PANTHER" id="PTHR37984">
    <property type="entry name" value="PROTEIN CBG26694"/>
    <property type="match status" value="1"/>
</dbReference>
<dbReference type="EMBL" id="PQXH01000182">
    <property type="protein sequence ID" value="TGO09017.1"/>
    <property type="molecule type" value="Genomic_DNA"/>
</dbReference>
<keyword evidence="10" id="KW-1185">Reference proteome</keyword>
<protein>
    <recommendedName>
        <fullName evidence="7">Reverse transcriptase RNase H-like domain-containing protein</fullName>
    </recommendedName>
</protein>
<dbReference type="InterPro" id="IPR050951">
    <property type="entry name" value="Retrovirus_Pol_polyprotein"/>
</dbReference>
<dbReference type="GO" id="GO:0004519">
    <property type="term" value="F:endonuclease activity"/>
    <property type="evidence" value="ECO:0007669"/>
    <property type="project" value="UniProtKB-KW"/>
</dbReference>
<dbReference type="InterPro" id="IPR043502">
    <property type="entry name" value="DNA/RNA_pol_sf"/>
</dbReference>
<keyword evidence="3" id="KW-0540">Nuclease</keyword>
<dbReference type="PANTHER" id="PTHR37984:SF7">
    <property type="entry name" value="INTEGRASE CATALYTIC DOMAIN-CONTAINING PROTEIN"/>
    <property type="match status" value="1"/>
</dbReference>
<dbReference type="OrthoDB" id="2194544at2759"/>
<feature type="domain" description="Reverse transcriptase RNase H-like" evidence="7">
    <location>
        <begin position="137"/>
        <end position="178"/>
    </location>
</feature>
<dbReference type="GO" id="GO:0003964">
    <property type="term" value="F:RNA-directed DNA polymerase activity"/>
    <property type="evidence" value="ECO:0007669"/>
    <property type="project" value="UniProtKB-KW"/>
</dbReference>
<dbReference type="Proteomes" id="UP000297777">
    <property type="component" value="Unassembled WGS sequence"/>
</dbReference>
<evidence type="ECO:0000256" key="6">
    <source>
        <dbReference type="ARBA" id="ARBA00022918"/>
    </source>
</evidence>
<keyword evidence="2" id="KW-0548">Nucleotidyltransferase</keyword>
<name>A0A4Z1EA35_9HELO</name>
<evidence type="ECO:0000256" key="4">
    <source>
        <dbReference type="ARBA" id="ARBA00022759"/>
    </source>
</evidence>
<evidence type="ECO:0000313" key="9">
    <source>
        <dbReference type="EMBL" id="TGO09017.1"/>
    </source>
</evidence>
<evidence type="ECO:0000256" key="3">
    <source>
        <dbReference type="ARBA" id="ARBA00022722"/>
    </source>
</evidence>
<comment type="caution">
    <text evidence="8">The sequence shown here is derived from an EMBL/GenBank/DDBJ whole genome shotgun (WGS) entry which is preliminary data.</text>
</comment>
<evidence type="ECO:0000259" key="7">
    <source>
        <dbReference type="Pfam" id="PF17917"/>
    </source>
</evidence>
<proteinExistence type="predicted"/>
<keyword evidence="5" id="KW-0378">Hydrolase</keyword>
<sequence length="214" mass="23960">MAESRAELILRERVIRRQLRFNMGCEINEDKSVSLKRELLFAGLWVCGTGVGPNQESIDKLLALDPPRTKADAQSALGLVSYLRDFVPLIGHFTAMLYPDKNGLRLDKVEYEAEWGRLVRHLVSSITITRHWKDGVPADLYTDASQYALGIAVIQEGQVVALASRKLSSAETRLVLHQSNAPVSTAFAMFISLLSSRPDRSLLMTLISYRKVYP</sequence>
<evidence type="ECO:0000313" key="10">
    <source>
        <dbReference type="Proteomes" id="UP000297777"/>
    </source>
</evidence>
<evidence type="ECO:0000256" key="2">
    <source>
        <dbReference type="ARBA" id="ARBA00022695"/>
    </source>
</evidence>
<gene>
    <name evidence="8" type="ORF">BTUL_0182g00030</name>
    <name evidence="9" type="ORF">BTUL_0182g00040</name>
</gene>
<dbReference type="SUPFAM" id="SSF56672">
    <property type="entry name" value="DNA/RNA polymerases"/>
    <property type="match status" value="1"/>
</dbReference>